<feature type="compositionally biased region" description="Basic and acidic residues" evidence="1">
    <location>
        <begin position="225"/>
        <end position="234"/>
    </location>
</feature>
<feature type="compositionally biased region" description="Low complexity" evidence="1">
    <location>
        <begin position="380"/>
        <end position="395"/>
    </location>
</feature>
<gene>
    <name evidence="2" type="ORF">BCR39DRAFT_600416</name>
</gene>
<organism evidence="2 3">
    <name type="scientific">Naematelia encephala</name>
    <dbReference type="NCBI Taxonomy" id="71784"/>
    <lineage>
        <taxon>Eukaryota</taxon>
        <taxon>Fungi</taxon>
        <taxon>Dikarya</taxon>
        <taxon>Basidiomycota</taxon>
        <taxon>Agaricomycotina</taxon>
        <taxon>Tremellomycetes</taxon>
        <taxon>Tremellales</taxon>
        <taxon>Naemateliaceae</taxon>
        <taxon>Naematelia</taxon>
    </lineage>
</organism>
<accession>A0A1Y2AQ28</accession>
<evidence type="ECO:0000313" key="3">
    <source>
        <dbReference type="Proteomes" id="UP000193986"/>
    </source>
</evidence>
<feature type="region of interest" description="Disordered" evidence="1">
    <location>
        <begin position="1"/>
        <end position="523"/>
    </location>
</feature>
<dbReference type="EMBL" id="MCFC01000065">
    <property type="protein sequence ID" value="ORY24673.1"/>
    <property type="molecule type" value="Genomic_DNA"/>
</dbReference>
<feature type="compositionally biased region" description="Acidic residues" evidence="1">
    <location>
        <begin position="132"/>
        <end position="159"/>
    </location>
</feature>
<comment type="caution">
    <text evidence="2">The sequence shown here is derived from an EMBL/GenBank/DDBJ whole genome shotgun (WGS) entry which is preliminary data.</text>
</comment>
<feature type="compositionally biased region" description="Basic and acidic residues" evidence="1">
    <location>
        <begin position="471"/>
        <end position="491"/>
    </location>
</feature>
<evidence type="ECO:0000256" key="1">
    <source>
        <dbReference type="SAM" id="MobiDB-lite"/>
    </source>
</evidence>
<protein>
    <submittedName>
        <fullName evidence="2">Uncharacterized protein</fullName>
    </submittedName>
</protein>
<feature type="region of interest" description="Disordered" evidence="1">
    <location>
        <begin position="545"/>
        <end position="567"/>
    </location>
</feature>
<feature type="compositionally biased region" description="Low complexity" evidence="1">
    <location>
        <begin position="1"/>
        <end position="31"/>
    </location>
</feature>
<name>A0A1Y2AQ28_9TREE</name>
<feature type="compositionally biased region" description="Low complexity" evidence="1">
    <location>
        <begin position="117"/>
        <end position="128"/>
    </location>
</feature>
<dbReference type="InParanoid" id="A0A1Y2AQ28"/>
<feature type="compositionally biased region" description="Low complexity" evidence="1">
    <location>
        <begin position="47"/>
        <end position="68"/>
    </location>
</feature>
<keyword evidence="3" id="KW-1185">Reference proteome</keyword>
<dbReference type="AlphaFoldDB" id="A0A1Y2AQ28"/>
<feature type="compositionally biased region" description="Basic and acidic residues" evidence="1">
    <location>
        <begin position="354"/>
        <end position="376"/>
    </location>
</feature>
<dbReference type="STRING" id="71784.A0A1Y2AQ28"/>
<proteinExistence type="predicted"/>
<feature type="compositionally biased region" description="Acidic residues" evidence="1">
    <location>
        <begin position="492"/>
        <end position="520"/>
    </location>
</feature>
<evidence type="ECO:0000313" key="2">
    <source>
        <dbReference type="EMBL" id="ORY24673.1"/>
    </source>
</evidence>
<reference evidence="2 3" key="1">
    <citation type="submission" date="2016-07" db="EMBL/GenBank/DDBJ databases">
        <title>Pervasive Adenine N6-methylation of Active Genes in Fungi.</title>
        <authorList>
            <consortium name="DOE Joint Genome Institute"/>
            <person name="Mondo S.J."/>
            <person name="Dannebaum R.O."/>
            <person name="Kuo R.C."/>
            <person name="Labutti K."/>
            <person name="Haridas S."/>
            <person name="Kuo A."/>
            <person name="Salamov A."/>
            <person name="Ahrendt S.R."/>
            <person name="Lipzen A."/>
            <person name="Sullivan W."/>
            <person name="Andreopoulos W.B."/>
            <person name="Clum A."/>
            <person name="Lindquist E."/>
            <person name="Daum C."/>
            <person name="Ramamoorthy G.K."/>
            <person name="Gryganskyi A."/>
            <person name="Culley D."/>
            <person name="Magnuson J.K."/>
            <person name="James T.Y."/>
            <person name="O'Malley M.A."/>
            <person name="Stajich J.E."/>
            <person name="Spatafora J.W."/>
            <person name="Visel A."/>
            <person name="Grigoriev I.V."/>
        </authorList>
    </citation>
    <scope>NUCLEOTIDE SEQUENCE [LARGE SCALE GENOMIC DNA]</scope>
    <source>
        <strain evidence="2 3">68-887.2</strain>
    </source>
</reference>
<dbReference type="OrthoDB" id="3363386at2759"/>
<sequence>MSLSASPSIPALLIPPTTSSSLGSLSAPTGGILLNSIKRGSEPPSPLSSTGGLPRRSSEPESPVTPTSPSFPSPPLVSPSASTTQRIRFAPLPDPRRPRSLSTGRNVVWKPTVQADGSISRSIEIRGSPLAGDDEDDADQALADEDAGDDEDGSGGEDGVDGHKRGRSWSKSMMSGSWKGTKKLLGVSSFAKDKEKEEPYGEGAPLKKSVSTGGFIGSSPFRFSNETERKRSMVGERSSFSGTPSSHAPWLSPSGSSPGGGLSSSSHRRNSSLEPAGSSPQPVKMLNGRVYGSRRASEAAAAAAREKERLARMEPAFVEWGHGRSGGGGSSVGSVRSVDRLGGEDDEDGSGMEWVRRRREERQRAEQERERQRQIDGDDGNSNKGFSSSFSSNSSLDDDHRSGSPNDTHAPQKLSPHITISQLPPTPIIQVSEAPPSSPTIEKRTEAISVPTSRSDGGVEGGRGVDVFGDDSDRYDPYRQSRRVDQKREGHEEDEDEDEDDEEEHATGDFDDDDEEELAEEEKNRLRSVCFLHLFPSSLKCQSVLVAESSRSTSSAAGVEKISRHKE</sequence>
<dbReference type="Proteomes" id="UP000193986">
    <property type="component" value="Unassembled WGS sequence"/>
</dbReference>
<feature type="compositionally biased region" description="Low complexity" evidence="1">
    <location>
        <begin position="169"/>
        <end position="179"/>
    </location>
</feature>